<reference evidence="2 3" key="1">
    <citation type="journal article" date="2022" name="Allergy">
        <title>Genome assembly and annotation of Periplaneta americana reveal a comprehensive cockroach allergen profile.</title>
        <authorList>
            <person name="Wang L."/>
            <person name="Xiong Q."/>
            <person name="Saelim N."/>
            <person name="Wang L."/>
            <person name="Nong W."/>
            <person name="Wan A.T."/>
            <person name="Shi M."/>
            <person name="Liu X."/>
            <person name="Cao Q."/>
            <person name="Hui J.H.L."/>
            <person name="Sookrung N."/>
            <person name="Leung T.F."/>
            <person name="Tungtrongchitr A."/>
            <person name="Tsui S.K.W."/>
        </authorList>
    </citation>
    <scope>NUCLEOTIDE SEQUENCE [LARGE SCALE GENOMIC DNA]</scope>
    <source>
        <strain evidence="2">PWHHKU_190912</strain>
    </source>
</reference>
<comment type="caution">
    <text evidence="2">The sequence shown here is derived from an EMBL/GenBank/DDBJ whole genome shotgun (WGS) entry which is preliminary data.</text>
</comment>
<feature type="compositionally biased region" description="Basic and acidic residues" evidence="1">
    <location>
        <begin position="160"/>
        <end position="178"/>
    </location>
</feature>
<evidence type="ECO:0000313" key="2">
    <source>
        <dbReference type="EMBL" id="KAJ4428839.1"/>
    </source>
</evidence>
<sequence length="178" mass="19823">MPSTWPGIEAATLGIEGQRYTNSPQPGRRVPLKLYHKLALLCTDAWPNKVHELRREGGWRDFINSVGRLKKQESATLLAIRPVVSSALSFLHDRGVVASQRKSDQRKMQRKILGVTLKDKLPYDSLQKLANTADAAGRAMMMKWKWGGACGKNGPTCETHASEEGTREDHDSDGRICL</sequence>
<protein>
    <submittedName>
        <fullName evidence="2">Uncharacterized protein</fullName>
    </submittedName>
</protein>
<keyword evidence="3" id="KW-1185">Reference proteome</keyword>
<evidence type="ECO:0000313" key="3">
    <source>
        <dbReference type="Proteomes" id="UP001148838"/>
    </source>
</evidence>
<dbReference type="EMBL" id="JAJSOF020000036">
    <property type="protein sequence ID" value="KAJ4428839.1"/>
    <property type="molecule type" value="Genomic_DNA"/>
</dbReference>
<dbReference type="Proteomes" id="UP001148838">
    <property type="component" value="Unassembled WGS sequence"/>
</dbReference>
<gene>
    <name evidence="2" type="ORF">ANN_25832</name>
</gene>
<evidence type="ECO:0000256" key="1">
    <source>
        <dbReference type="SAM" id="MobiDB-lite"/>
    </source>
</evidence>
<feature type="region of interest" description="Disordered" evidence="1">
    <location>
        <begin position="158"/>
        <end position="178"/>
    </location>
</feature>
<organism evidence="2 3">
    <name type="scientific">Periplaneta americana</name>
    <name type="common">American cockroach</name>
    <name type="synonym">Blatta americana</name>
    <dbReference type="NCBI Taxonomy" id="6978"/>
    <lineage>
        <taxon>Eukaryota</taxon>
        <taxon>Metazoa</taxon>
        <taxon>Ecdysozoa</taxon>
        <taxon>Arthropoda</taxon>
        <taxon>Hexapoda</taxon>
        <taxon>Insecta</taxon>
        <taxon>Pterygota</taxon>
        <taxon>Neoptera</taxon>
        <taxon>Polyneoptera</taxon>
        <taxon>Dictyoptera</taxon>
        <taxon>Blattodea</taxon>
        <taxon>Blattoidea</taxon>
        <taxon>Blattidae</taxon>
        <taxon>Blattinae</taxon>
        <taxon>Periplaneta</taxon>
    </lineage>
</organism>
<proteinExistence type="predicted"/>
<accession>A0ABQ8S4N1</accession>
<name>A0ABQ8S4N1_PERAM</name>